<evidence type="ECO:0000256" key="1">
    <source>
        <dbReference type="SAM" id="SignalP"/>
    </source>
</evidence>
<organism evidence="2 3">
    <name type="scientific">Jiella avicenniae</name>
    <dbReference type="NCBI Taxonomy" id="2907202"/>
    <lineage>
        <taxon>Bacteria</taxon>
        <taxon>Pseudomonadati</taxon>
        <taxon>Pseudomonadota</taxon>
        <taxon>Alphaproteobacteria</taxon>
        <taxon>Hyphomicrobiales</taxon>
        <taxon>Aurantimonadaceae</taxon>
        <taxon>Jiella</taxon>
    </lineage>
</organism>
<evidence type="ECO:0000313" key="2">
    <source>
        <dbReference type="EMBL" id="MCE7026840.1"/>
    </source>
</evidence>
<proteinExistence type="predicted"/>
<sequence length="173" mass="18715">MLHHPSRLNRPAVLALACLLSAAGVFAEAARATEARPAAQAIEANDFGSMLDVARGYGEAELTKTESGDPVITGDINGTAYQLFFLDCRDHRDCRTLNFYAVWGTAGVSLELLNRWNALGAYNKAYLTTDGLPVVELNASALDLGRDRLADLFDRWTVTLAAFPREVLGKAGE</sequence>
<name>A0A9X1NY18_9HYPH</name>
<dbReference type="Pfam" id="PF10722">
    <property type="entry name" value="YbjN"/>
    <property type="match status" value="1"/>
</dbReference>
<keyword evidence="3" id="KW-1185">Reference proteome</keyword>
<keyword evidence="1" id="KW-0732">Signal</keyword>
<reference evidence="2" key="1">
    <citation type="submission" date="2022-01" db="EMBL/GenBank/DDBJ databases">
        <title>Jiella avicenniae sp. nov., a novel endophytic bacterium isolated from bark of Avicennia marina.</title>
        <authorList>
            <person name="Tuo L."/>
        </authorList>
    </citation>
    <scope>NUCLEOTIDE SEQUENCE</scope>
    <source>
        <strain evidence="2">CBK1P-4</strain>
    </source>
</reference>
<dbReference type="AlphaFoldDB" id="A0A9X1NY18"/>
<gene>
    <name evidence="2" type="ORF">LZD57_02440</name>
</gene>
<feature type="signal peptide" evidence="1">
    <location>
        <begin position="1"/>
        <end position="27"/>
    </location>
</feature>
<protein>
    <submittedName>
        <fullName evidence="2">YbjN domain-containing protein</fullName>
    </submittedName>
</protein>
<feature type="chain" id="PRO_5040768319" evidence="1">
    <location>
        <begin position="28"/>
        <end position="173"/>
    </location>
</feature>
<evidence type="ECO:0000313" key="3">
    <source>
        <dbReference type="Proteomes" id="UP001139035"/>
    </source>
</evidence>
<comment type="caution">
    <text evidence="2">The sequence shown here is derived from an EMBL/GenBank/DDBJ whole genome shotgun (WGS) entry which is preliminary data.</text>
</comment>
<dbReference type="EMBL" id="JAJUWU010000003">
    <property type="protein sequence ID" value="MCE7026840.1"/>
    <property type="molecule type" value="Genomic_DNA"/>
</dbReference>
<dbReference type="Proteomes" id="UP001139035">
    <property type="component" value="Unassembled WGS sequence"/>
</dbReference>
<accession>A0A9X1NY18</accession>
<dbReference type="InterPro" id="IPR019660">
    <property type="entry name" value="Put_sensory_transdc_reg_YbjN"/>
</dbReference>